<dbReference type="PROSITE" id="PS51747">
    <property type="entry name" value="CYT_DCMP_DEAMINASES_2"/>
    <property type="match status" value="1"/>
</dbReference>
<evidence type="ECO:0000256" key="16">
    <source>
        <dbReference type="ARBA" id="ARBA00049861"/>
    </source>
</evidence>
<feature type="active site" description="Proton donor" evidence="18">
    <location>
        <position position="52"/>
    </location>
</feature>
<evidence type="ECO:0000256" key="18">
    <source>
        <dbReference type="PIRSR" id="PIRSR006769-1"/>
    </source>
</evidence>
<dbReference type="InterPro" id="IPR016192">
    <property type="entry name" value="APOBEC/CMP_deaminase_Zn-bd"/>
</dbReference>
<evidence type="ECO:0000256" key="2">
    <source>
        <dbReference type="ARBA" id="ARBA00004882"/>
    </source>
</evidence>
<dbReference type="FunFam" id="3.40.140.10:FF:000025">
    <property type="entry name" value="Riboflavin biosynthesis protein RibD"/>
    <property type="match status" value="1"/>
</dbReference>
<dbReference type="EMBL" id="QRQO01000002">
    <property type="protein sequence ID" value="RHN17826.1"/>
    <property type="molecule type" value="Genomic_DNA"/>
</dbReference>
<dbReference type="UniPathway" id="UPA00275">
    <property type="reaction ID" value="UER00401"/>
</dbReference>
<keyword evidence="31" id="KW-1185">Reference proteome</keyword>
<comment type="pathway">
    <text evidence="2">Cofactor biosynthesis; riboflavin biosynthesis; 5-amino-6-(D-ribitylamino)uracil from GTP: step 2/4.</text>
</comment>
<protein>
    <recommendedName>
        <fullName evidence="8">Riboflavin biosynthesis protein RibD</fullName>
        <ecNumber evidence="7">1.1.1.193</ecNumber>
        <ecNumber evidence="6">3.5.4.26</ecNumber>
    </recommendedName>
</protein>
<feature type="binding site" evidence="19">
    <location>
        <position position="173"/>
    </location>
    <ligand>
        <name>NADP(+)</name>
        <dbReference type="ChEBI" id="CHEBI:58349"/>
    </ligand>
</feature>
<dbReference type="EMBL" id="CYZL01000019">
    <property type="protein sequence ID" value="CUO64797.1"/>
    <property type="molecule type" value="Genomic_DNA"/>
</dbReference>
<evidence type="ECO:0000256" key="12">
    <source>
        <dbReference type="ARBA" id="ARBA00022833"/>
    </source>
</evidence>
<dbReference type="GO" id="GO:0008835">
    <property type="term" value="F:diaminohydroxyphosphoribosylaminopyrimidine deaminase activity"/>
    <property type="evidence" value="ECO:0007669"/>
    <property type="project" value="UniProtKB-EC"/>
</dbReference>
<feature type="binding site" evidence="19">
    <location>
        <position position="171"/>
    </location>
    <ligand>
        <name>substrate</name>
    </ligand>
</feature>
<evidence type="ECO:0000256" key="5">
    <source>
        <dbReference type="ARBA" id="ARBA00007417"/>
    </source>
</evidence>
<feature type="binding site" evidence="20">
    <location>
        <position position="78"/>
    </location>
    <ligand>
        <name>Zn(2+)</name>
        <dbReference type="ChEBI" id="CHEBI:29105"/>
        <note>catalytic</note>
    </ligand>
</feature>
<name>A0A173RQV7_9FIRM</name>
<keyword evidence="10 20" id="KW-0479">Metal-binding</keyword>
<dbReference type="EMBL" id="QRNJ01000007">
    <property type="protein sequence ID" value="RHK40990.1"/>
    <property type="molecule type" value="Genomic_DNA"/>
</dbReference>
<evidence type="ECO:0000256" key="4">
    <source>
        <dbReference type="ARBA" id="ARBA00005259"/>
    </source>
</evidence>
<feature type="binding site" evidence="19">
    <location>
        <position position="187"/>
    </location>
    <ligand>
        <name>substrate</name>
    </ligand>
</feature>
<keyword evidence="15" id="KW-0511">Multifunctional enzyme</keyword>
<proteinExistence type="inferred from homology"/>
<dbReference type="CDD" id="cd01284">
    <property type="entry name" value="Riboflavin_deaminase-reductase"/>
    <property type="match status" value="1"/>
</dbReference>
<dbReference type="Proteomes" id="UP000284621">
    <property type="component" value="Unassembled WGS sequence"/>
</dbReference>
<keyword evidence="9" id="KW-0686">Riboflavin biosynthesis</keyword>
<evidence type="ECO:0000256" key="13">
    <source>
        <dbReference type="ARBA" id="ARBA00022857"/>
    </source>
</evidence>
<evidence type="ECO:0000256" key="3">
    <source>
        <dbReference type="ARBA" id="ARBA00004910"/>
    </source>
</evidence>
<feature type="binding site" evidence="19">
    <location>
        <position position="224"/>
    </location>
    <ligand>
        <name>NADP(+)</name>
        <dbReference type="ChEBI" id="CHEBI:58349"/>
    </ligand>
</feature>
<reference evidence="27 28" key="1">
    <citation type="submission" date="2015-09" db="EMBL/GenBank/DDBJ databases">
        <authorList>
            <consortium name="Pathogen Informatics"/>
        </authorList>
    </citation>
    <scope>NUCLEOTIDE SEQUENCE [LARGE SCALE GENOMIC DNA]</scope>
    <source>
        <strain evidence="23 28">2789STDY5834835</strain>
        <strain evidence="22 27">2789STDY5834966</strain>
    </source>
</reference>
<dbReference type="InterPro" id="IPR016193">
    <property type="entry name" value="Cytidine_deaminase-like"/>
</dbReference>
<dbReference type="Proteomes" id="UP000095679">
    <property type="component" value="Unassembled WGS sequence"/>
</dbReference>
<evidence type="ECO:0000313" key="26">
    <source>
        <dbReference type="EMBL" id="RHN17826.1"/>
    </source>
</evidence>
<dbReference type="EMBL" id="QSID01000002">
    <property type="protein sequence ID" value="RHC67568.1"/>
    <property type="molecule type" value="Genomic_DNA"/>
</dbReference>
<dbReference type="Proteomes" id="UP000283700">
    <property type="component" value="Unassembled WGS sequence"/>
</dbReference>
<dbReference type="GO" id="GO:0009231">
    <property type="term" value="P:riboflavin biosynthetic process"/>
    <property type="evidence" value="ECO:0007669"/>
    <property type="project" value="UniProtKB-UniPathway"/>
</dbReference>
<evidence type="ECO:0000313" key="29">
    <source>
        <dbReference type="Proteomes" id="UP000283497"/>
    </source>
</evidence>
<dbReference type="SUPFAM" id="SSF53597">
    <property type="entry name" value="Dihydrofolate reductase-like"/>
    <property type="match status" value="1"/>
</dbReference>
<comment type="pathway">
    <text evidence="3">Cofactor biosynthesis; riboflavin biosynthesis; 5-amino-6-(D-ribitylamino)uracil from GTP: step 3/4.</text>
</comment>
<evidence type="ECO:0000256" key="10">
    <source>
        <dbReference type="ARBA" id="ARBA00022723"/>
    </source>
</evidence>
<keyword evidence="12 20" id="KW-0862">Zinc</keyword>
<dbReference type="OrthoDB" id="9800865at2"/>
<feature type="binding site" evidence="19">
    <location>
        <position position="199"/>
    </location>
    <ligand>
        <name>NADP(+)</name>
        <dbReference type="ChEBI" id="CHEBI:58349"/>
    </ligand>
</feature>
<dbReference type="EC" id="3.5.4.26" evidence="6"/>
<comment type="catalytic activity">
    <reaction evidence="17">
        <text>2,5-diamino-6-hydroxy-4-(5-phosphoribosylamino)-pyrimidine + H2O + H(+) = 5-amino-6-(5-phospho-D-ribosylamino)uracil + NH4(+)</text>
        <dbReference type="Rhea" id="RHEA:21868"/>
        <dbReference type="ChEBI" id="CHEBI:15377"/>
        <dbReference type="ChEBI" id="CHEBI:15378"/>
        <dbReference type="ChEBI" id="CHEBI:28938"/>
        <dbReference type="ChEBI" id="CHEBI:58453"/>
        <dbReference type="ChEBI" id="CHEBI:58614"/>
        <dbReference type="EC" id="3.5.4.26"/>
    </reaction>
</comment>
<dbReference type="RefSeq" id="WP_005349353.1">
    <property type="nucleotide sequence ID" value="NZ_BLYK01000012.1"/>
</dbReference>
<dbReference type="EMBL" id="CYYC01000003">
    <property type="protein sequence ID" value="CUM80474.1"/>
    <property type="molecule type" value="Genomic_DNA"/>
</dbReference>
<dbReference type="AlphaFoldDB" id="A0A173RQV7"/>
<comment type="similarity">
    <text evidence="5">In the C-terminal section; belongs to the HTP reductase family.</text>
</comment>
<feature type="domain" description="CMP/dCMP-type deaminase" evidence="21">
    <location>
        <begin position="1"/>
        <end position="125"/>
    </location>
</feature>
<dbReference type="Pfam" id="PF01872">
    <property type="entry name" value="RibD_C"/>
    <property type="match status" value="1"/>
</dbReference>
<feature type="binding site" evidence="19">
    <location>
        <position position="210"/>
    </location>
    <ligand>
        <name>substrate</name>
    </ligand>
</feature>
<dbReference type="InterPro" id="IPR024072">
    <property type="entry name" value="DHFR-like_dom_sf"/>
</dbReference>
<evidence type="ECO:0000313" key="31">
    <source>
        <dbReference type="Proteomes" id="UP000284621"/>
    </source>
</evidence>
<evidence type="ECO:0000256" key="11">
    <source>
        <dbReference type="ARBA" id="ARBA00022801"/>
    </source>
</evidence>
<feature type="binding site" evidence="19">
    <location>
        <position position="207"/>
    </location>
    <ligand>
        <name>substrate</name>
    </ligand>
</feature>
<feature type="binding site" evidence="19">
    <location>
        <position position="203"/>
    </location>
    <ligand>
        <name>substrate</name>
    </ligand>
</feature>
<evidence type="ECO:0000256" key="1">
    <source>
        <dbReference type="ARBA" id="ARBA00002151"/>
    </source>
</evidence>
<evidence type="ECO:0000313" key="23">
    <source>
        <dbReference type="EMBL" id="CUO64797.1"/>
    </source>
</evidence>
<dbReference type="InterPro" id="IPR002125">
    <property type="entry name" value="CMP_dCMP_dom"/>
</dbReference>
<evidence type="ECO:0000256" key="8">
    <source>
        <dbReference type="ARBA" id="ARBA00019930"/>
    </source>
</evidence>
<dbReference type="Gene3D" id="3.40.140.10">
    <property type="entry name" value="Cytidine Deaminase, domain 2"/>
    <property type="match status" value="1"/>
</dbReference>
<dbReference type="Proteomes" id="UP000095390">
    <property type="component" value="Unassembled WGS sequence"/>
</dbReference>
<comment type="catalytic activity">
    <reaction evidence="16">
        <text>5-amino-6-(5-phospho-D-ribitylamino)uracil + NADP(+) = 5-amino-6-(5-phospho-D-ribosylamino)uracil + NADPH + H(+)</text>
        <dbReference type="Rhea" id="RHEA:17845"/>
        <dbReference type="ChEBI" id="CHEBI:15378"/>
        <dbReference type="ChEBI" id="CHEBI:57783"/>
        <dbReference type="ChEBI" id="CHEBI:58349"/>
        <dbReference type="ChEBI" id="CHEBI:58421"/>
        <dbReference type="ChEBI" id="CHEBI:58453"/>
        <dbReference type="EC" id="1.1.1.193"/>
    </reaction>
</comment>
<dbReference type="SUPFAM" id="SSF53927">
    <property type="entry name" value="Cytidine deaminase-like"/>
    <property type="match status" value="1"/>
</dbReference>
<dbReference type="EC" id="1.1.1.193" evidence="7"/>
<evidence type="ECO:0000313" key="22">
    <source>
        <dbReference type="EMBL" id="CUM80474.1"/>
    </source>
</evidence>
<evidence type="ECO:0000256" key="15">
    <source>
        <dbReference type="ARBA" id="ARBA00023268"/>
    </source>
</evidence>
<evidence type="ECO:0000256" key="7">
    <source>
        <dbReference type="ARBA" id="ARBA00013173"/>
    </source>
</evidence>
<dbReference type="Proteomes" id="UP000283497">
    <property type="component" value="Unassembled WGS sequence"/>
</dbReference>
<evidence type="ECO:0000313" key="30">
    <source>
        <dbReference type="Proteomes" id="UP000283700"/>
    </source>
</evidence>
<evidence type="ECO:0000256" key="14">
    <source>
        <dbReference type="ARBA" id="ARBA00023002"/>
    </source>
</evidence>
<evidence type="ECO:0000313" key="25">
    <source>
        <dbReference type="EMBL" id="RHK40990.1"/>
    </source>
</evidence>
<evidence type="ECO:0000313" key="27">
    <source>
        <dbReference type="Proteomes" id="UP000095390"/>
    </source>
</evidence>
<accession>A0A173RQV7</accession>
<evidence type="ECO:0000256" key="19">
    <source>
        <dbReference type="PIRSR" id="PIRSR006769-2"/>
    </source>
</evidence>
<dbReference type="PANTHER" id="PTHR38011">
    <property type="entry name" value="DIHYDROFOLATE REDUCTASE FAMILY PROTEIN (AFU_ORTHOLOGUE AFUA_8G06820)"/>
    <property type="match status" value="1"/>
</dbReference>
<dbReference type="InterPro" id="IPR004794">
    <property type="entry name" value="Eubact_RibD"/>
</dbReference>
<dbReference type="InterPro" id="IPR050765">
    <property type="entry name" value="Riboflavin_Biosynth_HTPR"/>
</dbReference>
<gene>
    <name evidence="22" type="primary">ribD</name>
    <name evidence="25" type="ORF">DW068_03130</name>
    <name evidence="24" type="ORF">DW833_02675</name>
    <name evidence="26" type="ORF">DWZ29_01445</name>
    <name evidence="23" type="ORF">ERS852450_02153</name>
    <name evidence="22" type="ORF">ERS852578_00339</name>
</gene>
<comment type="cofactor">
    <cofactor evidence="20">
        <name>Zn(2+)</name>
        <dbReference type="ChEBI" id="CHEBI:29105"/>
    </cofactor>
    <text evidence="20">Binds 1 zinc ion.</text>
</comment>
<feature type="binding site" evidence="19">
    <location>
        <position position="157"/>
    </location>
    <ligand>
        <name>NADP(+)</name>
        <dbReference type="ChEBI" id="CHEBI:58349"/>
    </ligand>
</feature>
<feature type="binding site" evidence="20">
    <location>
        <position position="50"/>
    </location>
    <ligand>
        <name>Zn(2+)</name>
        <dbReference type="ChEBI" id="CHEBI:29105"/>
        <note>catalytic</note>
    </ligand>
</feature>
<dbReference type="NCBIfam" id="TIGR00326">
    <property type="entry name" value="eubact_ribD"/>
    <property type="match status" value="1"/>
</dbReference>
<evidence type="ECO:0000313" key="28">
    <source>
        <dbReference type="Proteomes" id="UP000095679"/>
    </source>
</evidence>
<dbReference type="PIRSF" id="PIRSF006769">
    <property type="entry name" value="RibD"/>
    <property type="match status" value="1"/>
</dbReference>
<comment type="similarity">
    <text evidence="4">In the N-terminal section; belongs to the cytidine and deoxycytidylate deaminase family.</text>
</comment>
<reference evidence="29 30" key="2">
    <citation type="submission" date="2018-08" db="EMBL/GenBank/DDBJ databases">
        <title>A genome reference for cultivated species of the human gut microbiota.</title>
        <authorList>
            <person name="Zou Y."/>
            <person name="Xue W."/>
            <person name="Luo G."/>
        </authorList>
    </citation>
    <scope>NUCLEOTIDE SEQUENCE [LARGE SCALE GENOMIC DNA]</scope>
    <source>
        <strain evidence="26 30">AF31-17AC</strain>
        <strain evidence="25 29">AF45-14BH</strain>
        <strain evidence="24 31">AM34-3LB</strain>
    </source>
</reference>
<dbReference type="Pfam" id="PF00383">
    <property type="entry name" value="dCMP_cyt_deam_1"/>
    <property type="match status" value="1"/>
</dbReference>
<comment type="function">
    <text evidence="1">Converts 2,5-diamino-6-(ribosylamino)-4(3h)-pyrimidinone 5'-phosphate into 5-amino-6-(ribosylamino)-2,4(1h,3h)-pyrimidinedione 5'-phosphate.</text>
</comment>
<evidence type="ECO:0000256" key="17">
    <source>
        <dbReference type="ARBA" id="ARBA00049886"/>
    </source>
</evidence>
<keyword evidence="13 19" id="KW-0521">NADP</keyword>
<evidence type="ECO:0000256" key="20">
    <source>
        <dbReference type="PIRSR" id="PIRSR006769-3"/>
    </source>
</evidence>
<evidence type="ECO:0000256" key="6">
    <source>
        <dbReference type="ARBA" id="ARBA00012766"/>
    </source>
</evidence>
<dbReference type="GO" id="GO:0008703">
    <property type="term" value="F:5-amino-6-(5-phosphoribosylamino)uracil reductase activity"/>
    <property type="evidence" value="ECO:0007669"/>
    <property type="project" value="UniProtKB-EC"/>
</dbReference>
<dbReference type="Gene3D" id="3.40.430.10">
    <property type="entry name" value="Dihydrofolate Reductase, subunit A"/>
    <property type="match status" value="1"/>
</dbReference>
<dbReference type="PROSITE" id="PS00903">
    <property type="entry name" value="CYT_DCMP_DEAMINASES_1"/>
    <property type="match status" value="1"/>
</dbReference>
<keyword evidence="14 24" id="KW-0560">Oxidoreductase</keyword>
<dbReference type="PANTHER" id="PTHR38011:SF7">
    <property type="entry name" value="2,5-DIAMINO-6-RIBOSYLAMINO-4(3H)-PYRIMIDINONE 5'-PHOSPHATE REDUCTASE"/>
    <property type="match status" value="1"/>
</dbReference>
<feature type="binding site" evidence="20">
    <location>
        <position position="87"/>
    </location>
    <ligand>
        <name>Zn(2+)</name>
        <dbReference type="ChEBI" id="CHEBI:29105"/>
        <note>catalytic</note>
    </ligand>
</feature>
<dbReference type="InterPro" id="IPR002734">
    <property type="entry name" value="RibDG_C"/>
</dbReference>
<keyword evidence="11 24" id="KW-0378">Hydrolase</keyword>
<evidence type="ECO:0000259" key="21">
    <source>
        <dbReference type="PROSITE" id="PS51747"/>
    </source>
</evidence>
<dbReference type="GO" id="GO:0008270">
    <property type="term" value="F:zinc ion binding"/>
    <property type="evidence" value="ECO:0007669"/>
    <property type="project" value="InterPro"/>
</dbReference>
<evidence type="ECO:0000313" key="24">
    <source>
        <dbReference type="EMBL" id="RHC67568.1"/>
    </source>
</evidence>
<dbReference type="GeneID" id="75047076"/>
<organism evidence="22 27">
    <name type="scientific">Anaerobutyricum hallii</name>
    <dbReference type="NCBI Taxonomy" id="39488"/>
    <lineage>
        <taxon>Bacteria</taxon>
        <taxon>Bacillati</taxon>
        <taxon>Bacillota</taxon>
        <taxon>Clostridia</taxon>
        <taxon>Lachnospirales</taxon>
        <taxon>Lachnospiraceae</taxon>
        <taxon>Anaerobutyricum</taxon>
    </lineage>
</organism>
<evidence type="ECO:0000256" key="9">
    <source>
        <dbReference type="ARBA" id="ARBA00022619"/>
    </source>
</evidence>
<sequence>MPEEKYMRRAIELAKKGSGHVNPNPLVGAVIVKDGEIIGEGYHECYGQLHAERNAIANARKRGNNIEGSTIYVTLEPCCHYGKTPPCTEAIIEEKIARVVVGSDDPNPLVSGKGFKLLREKGIEVIPHFLKEECDAMNHVFFHYISTGTPYVAMKYAMTMDGKIACYTGDSKWVTGEESRAHVQTLRNHYKGIMAGIGTVLADDPMLSCRIEGGRDPVRIIADSHLRIPMDSQLVRTAKQQPLIVACLPDADETKAVQLEEKGVEVLRIPGIAVNDFSGSSSDSVLKYKDRLLADNLADNNISREVDSDIIEEKQKEVISLPVLMKELGSRKIDGILLEGGGQLNESALQAGIVQRVYCYIAPKIFGGAQAKTPVEGQGLAKAADAWHFTRIGMQEFGQDILLEYERTKEN</sequence>